<keyword evidence="1" id="KW-0472">Membrane</keyword>
<evidence type="ECO:0008006" key="4">
    <source>
        <dbReference type="Google" id="ProtNLM"/>
    </source>
</evidence>
<protein>
    <recommendedName>
        <fullName evidence="4">DoxX family protein</fullName>
    </recommendedName>
</protein>
<feature type="transmembrane region" description="Helical" evidence="1">
    <location>
        <begin position="12"/>
        <end position="31"/>
    </location>
</feature>
<gene>
    <name evidence="2" type="ORF">RHOFW104T7_18125</name>
</gene>
<feature type="transmembrane region" description="Helical" evidence="1">
    <location>
        <begin position="43"/>
        <end position="69"/>
    </location>
</feature>
<keyword evidence="1" id="KW-1133">Transmembrane helix</keyword>
<evidence type="ECO:0000256" key="1">
    <source>
        <dbReference type="SAM" id="Phobius"/>
    </source>
</evidence>
<dbReference type="STRING" id="416169.RHOFW104T7_18125"/>
<keyword evidence="3" id="KW-1185">Reference proteome</keyword>
<evidence type="ECO:0000313" key="3">
    <source>
        <dbReference type="Proteomes" id="UP000076131"/>
    </source>
</evidence>
<dbReference type="EMBL" id="LVJS01000054">
    <property type="protein sequence ID" value="KZC22720.1"/>
    <property type="molecule type" value="Genomic_DNA"/>
</dbReference>
<proteinExistence type="predicted"/>
<evidence type="ECO:0000313" key="2">
    <source>
        <dbReference type="EMBL" id="KZC22720.1"/>
    </source>
</evidence>
<dbReference type="RefSeq" id="WP_008436375.1">
    <property type="nucleotide sequence ID" value="NZ_LVJS01000054.1"/>
</dbReference>
<feature type="transmembrane region" description="Helical" evidence="1">
    <location>
        <begin position="105"/>
        <end position="123"/>
    </location>
</feature>
<accession>A0A154QFZ6</accession>
<dbReference type="AlphaFoldDB" id="A0A154QFZ6"/>
<organism evidence="2 3">
    <name type="scientific">Rhodanobacter thiooxydans</name>
    <dbReference type="NCBI Taxonomy" id="416169"/>
    <lineage>
        <taxon>Bacteria</taxon>
        <taxon>Pseudomonadati</taxon>
        <taxon>Pseudomonadota</taxon>
        <taxon>Gammaproteobacteria</taxon>
        <taxon>Lysobacterales</taxon>
        <taxon>Rhodanobacteraceae</taxon>
        <taxon>Rhodanobacter</taxon>
    </lineage>
</organism>
<name>A0A154QFZ6_9GAMM</name>
<comment type="caution">
    <text evidence="2">The sequence shown here is derived from an EMBL/GenBank/DDBJ whole genome shotgun (WGS) entry which is preliminary data.</text>
</comment>
<sequence>MNSPKRLGRALLGLRLSIFLVMLMWTLDKFIRPEHSAGVFSHFYAVTGLGQGAFFMIGAMELVLLLAFVAGLARRYSYGAVLLLHAVSTLSAWHQYAHPYEGTNLLFFAAWPMLAGYVALYLLRDADSMTIDGRRQVARGNPGHS</sequence>
<keyword evidence="1" id="KW-0812">Transmembrane</keyword>
<dbReference type="eggNOG" id="ENOG5032TZD">
    <property type="taxonomic scope" value="Bacteria"/>
</dbReference>
<reference evidence="2 3" key="1">
    <citation type="journal article" date="2016" name="MBio">
        <title>Lateral Gene Transfer in a Heavy Metal-Contaminated-Groundwater Microbial Community.</title>
        <authorList>
            <person name="Hemme C.L."/>
            <person name="Green S.J."/>
            <person name="Rishishwar L."/>
            <person name="Prakash O."/>
            <person name="Pettenato A."/>
            <person name="Chakraborty R."/>
            <person name="Deutschbauer A.M."/>
            <person name="Van Nostrand J.D."/>
            <person name="Wu L."/>
            <person name="He Z."/>
            <person name="Jordan I.K."/>
            <person name="Hazen T.C."/>
            <person name="Arkin A.P."/>
            <person name="Kostka J.E."/>
            <person name="Zhou J."/>
        </authorList>
    </citation>
    <scope>NUCLEOTIDE SEQUENCE [LARGE SCALE GENOMIC DNA]</scope>
    <source>
        <strain evidence="2 3">FW104-T7</strain>
    </source>
</reference>
<feature type="transmembrane region" description="Helical" evidence="1">
    <location>
        <begin position="76"/>
        <end position="93"/>
    </location>
</feature>
<dbReference type="Proteomes" id="UP000076131">
    <property type="component" value="Unassembled WGS sequence"/>
</dbReference>